<dbReference type="GO" id="GO:0006099">
    <property type="term" value="P:tricarboxylic acid cycle"/>
    <property type="evidence" value="ECO:0007669"/>
    <property type="project" value="TreeGrafter"/>
</dbReference>
<keyword evidence="2" id="KW-0450">Lipoyl</keyword>
<protein>
    <submittedName>
        <fullName evidence="6">2-oxoglutarate dehydrogenase E2 component (Dihydrolipoamide succinyltransferase)</fullName>
    </submittedName>
</protein>
<dbReference type="GO" id="GO:0005739">
    <property type="term" value="C:mitochondrion"/>
    <property type="evidence" value="ECO:0007669"/>
    <property type="project" value="TreeGrafter"/>
</dbReference>
<dbReference type="SUPFAM" id="SSF51230">
    <property type="entry name" value="Single hybrid motif"/>
    <property type="match status" value="1"/>
</dbReference>
<feature type="domain" description="Lipoyl-binding" evidence="5">
    <location>
        <begin position="269"/>
        <end position="323"/>
    </location>
</feature>
<dbReference type="InterPro" id="IPR003016">
    <property type="entry name" value="2-oxoA_DH_lipoyl-BS"/>
</dbReference>
<reference evidence="6" key="1">
    <citation type="journal article" date="2011" name="Genome Biol.">
        <title>The draft genome of the carcinogenic human liver fluke Clonorchis sinensis.</title>
        <authorList>
            <person name="Wang X."/>
            <person name="Chen W."/>
            <person name="Huang Y."/>
            <person name="Sun J."/>
            <person name="Men J."/>
            <person name="Liu H."/>
            <person name="Luo F."/>
            <person name="Guo L."/>
            <person name="Lv X."/>
            <person name="Deng C."/>
            <person name="Zhou C."/>
            <person name="Fan Y."/>
            <person name="Li X."/>
            <person name="Huang L."/>
            <person name="Hu Y."/>
            <person name="Liang C."/>
            <person name="Hu X."/>
            <person name="Xu J."/>
            <person name="Yu X."/>
        </authorList>
    </citation>
    <scope>NUCLEOTIDE SEQUENCE [LARGE SCALE GENOMIC DNA]</scope>
    <source>
        <strain evidence="6">Henan</strain>
    </source>
</reference>
<dbReference type="Gene3D" id="2.40.50.100">
    <property type="match status" value="1"/>
</dbReference>
<evidence type="ECO:0000256" key="1">
    <source>
        <dbReference type="ARBA" id="ARBA00007317"/>
    </source>
</evidence>
<dbReference type="InterPro" id="IPR000089">
    <property type="entry name" value="Biotin_lipoyl"/>
</dbReference>
<feature type="compositionally biased region" description="Polar residues" evidence="4">
    <location>
        <begin position="409"/>
        <end position="423"/>
    </location>
</feature>
<keyword evidence="7" id="KW-1185">Reference proteome</keyword>
<dbReference type="EMBL" id="DF142876">
    <property type="protein sequence ID" value="GAA48215.1"/>
    <property type="molecule type" value="Genomic_DNA"/>
</dbReference>
<comment type="similarity">
    <text evidence="1">Belongs to the 2-oxoacid dehydrogenase family.</text>
</comment>
<dbReference type="AlphaFoldDB" id="G7Y5H9"/>
<dbReference type="GO" id="GO:0004149">
    <property type="term" value="F:dihydrolipoyllysine-residue succinyltransferase activity"/>
    <property type="evidence" value="ECO:0007669"/>
    <property type="project" value="TreeGrafter"/>
</dbReference>
<sequence>MKRTGGKRTAPPFRFSALGVGRHPWFQAFRLPAKIDIFEAYQEGDRYIRKSSASKFEPCKALVESGGQIWVKAVHNPCLLTLYLVLSLGQLALLMGFRKSIGSLSGSPLAFFTEKATCLFLRQSFRLSRADTDRCRARLTSEGFRFSSPVDLFFRRGRRSKMDGFDMALGPQFHKSRQNYIHIQILIARALARLPIWTQWCQIRLPAESYWMLEQAAESRSQTISVGQSNYHDDHFFVCCFSGGDTEHPDMTETHGRRRDSSRASEPSSKKAFGDHVNPAEVIGEIETDKTNVPFCASPAGIIKELLVDDVGEAVAGQELLEIEGAVAAAAAAPSASMTPASPPPPSLSPPKDSVTETAVGDKKESVTALQPPATKLSGIFERLNTLSPSEKNNLLVFFKCFLPPNFSDGETSDQQPTQSSEETGSKEEVIPALSQGILPDPSSNTLSLVDNSATYAPDMYSFHCSAQTLDKSVNVPEDGVRTKNSTEVSVSCNCDIVTHCKAVTEETEETALTNDMIDPTCNVTFYFLKTVMISDGEIILTSDDKDAFYQIFGSVFP</sequence>
<accession>G7Y5H9</accession>
<dbReference type="CDD" id="cd06849">
    <property type="entry name" value="lipoyl_domain"/>
    <property type="match status" value="1"/>
</dbReference>
<dbReference type="PANTHER" id="PTHR43416">
    <property type="entry name" value="DIHYDROLIPOYLLYSINE-RESIDUE SUCCINYLTRANSFERASE COMPONENT OF 2-OXOGLUTARATE DEHYDROGENASE COMPLEX, MITOCHONDRIAL-RELATED"/>
    <property type="match status" value="1"/>
</dbReference>
<dbReference type="Pfam" id="PF00364">
    <property type="entry name" value="Biotin_lipoyl"/>
    <property type="match status" value="1"/>
</dbReference>
<feature type="region of interest" description="Disordered" evidence="4">
    <location>
        <begin position="409"/>
        <end position="429"/>
    </location>
</feature>
<keyword evidence="3" id="KW-0809">Transit peptide</keyword>
<name>G7Y5H9_CLOSI</name>
<evidence type="ECO:0000256" key="3">
    <source>
        <dbReference type="ARBA" id="ARBA00022946"/>
    </source>
</evidence>
<dbReference type="PANTHER" id="PTHR43416:SF5">
    <property type="entry name" value="DIHYDROLIPOYLLYSINE-RESIDUE SUCCINYLTRANSFERASE COMPONENT OF 2-OXOGLUTARATE DEHYDROGENASE COMPLEX, MITOCHONDRIAL"/>
    <property type="match status" value="1"/>
</dbReference>
<feature type="compositionally biased region" description="Basic and acidic residues" evidence="4">
    <location>
        <begin position="248"/>
        <end position="274"/>
    </location>
</feature>
<organism evidence="6 7">
    <name type="scientific">Clonorchis sinensis</name>
    <name type="common">Chinese liver fluke</name>
    <dbReference type="NCBI Taxonomy" id="79923"/>
    <lineage>
        <taxon>Eukaryota</taxon>
        <taxon>Metazoa</taxon>
        <taxon>Spiralia</taxon>
        <taxon>Lophotrochozoa</taxon>
        <taxon>Platyhelminthes</taxon>
        <taxon>Trematoda</taxon>
        <taxon>Digenea</taxon>
        <taxon>Opisthorchiida</taxon>
        <taxon>Opisthorchiata</taxon>
        <taxon>Opisthorchiidae</taxon>
        <taxon>Clonorchis</taxon>
    </lineage>
</organism>
<dbReference type="PROSITE" id="PS00189">
    <property type="entry name" value="LIPOYL"/>
    <property type="match status" value="1"/>
</dbReference>
<feature type="region of interest" description="Disordered" evidence="4">
    <location>
        <begin position="248"/>
        <end position="277"/>
    </location>
</feature>
<dbReference type="InterPro" id="IPR011053">
    <property type="entry name" value="Single_hybrid_motif"/>
</dbReference>
<dbReference type="InterPro" id="IPR050537">
    <property type="entry name" value="2-oxoacid_dehydrogenase"/>
</dbReference>
<evidence type="ECO:0000256" key="4">
    <source>
        <dbReference type="SAM" id="MobiDB-lite"/>
    </source>
</evidence>
<evidence type="ECO:0000259" key="5">
    <source>
        <dbReference type="Pfam" id="PF00364"/>
    </source>
</evidence>
<evidence type="ECO:0000313" key="7">
    <source>
        <dbReference type="Proteomes" id="UP000008909"/>
    </source>
</evidence>
<dbReference type="Proteomes" id="UP000008909">
    <property type="component" value="Unassembled WGS sequence"/>
</dbReference>
<keyword evidence="6" id="KW-0808">Transferase</keyword>
<evidence type="ECO:0000313" key="6">
    <source>
        <dbReference type="EMBL" id="GAA48215.1"/>
    </source>
</evidence>
<proteinExistence type="inferred from homology"/>
<feature type="region of interest" description="Disordered" evidence="4">
    <location>
        <begin position="336"/>
        <end position="368"/>
    </location>
</feature>
<evidence type="ECO:0000256" key="2">
    <source>
        <dbReference type="ARBA" id="ARBA00022823"/>
    </source>
</evidence>
<reference key="2">
    <citation type="submission" date="2011-10" db="EMBL/GenBank/DDBJ databases">
        <title>The genome and transcriptome sequence of Clonorchis sinensis provide insights into the carcinogenic liver fluke.</title>
        <authorList>
            <person name="Wang X."/>
            <person name="Huang Y."/>
            <person name="Chen W."/>
            <person name="Liu H."/>
            <person name="Guo L."/>
            <person name="Chen Y."/>
            <person name="Luo F."/>
            <person name="Zhou W."/>
            <person name="Sun J."/>
            <person name="Mao Q."/>
            <person name="Liang P."/>
            <person name="Zhou C."/>
            <person name="Tian Y."/>
            <person name="Men J."/>
            <person name="Lv X."/>
            <person name="Huang L."/>
            <person name="Zhou J."/>
            <person name="Hu Y."/>
            <person name="Li R."/>
            <person name="Zhang F."/>
            <person name="Lei H."/>
            <person name="Li X."/>
            <person name="Hu X."/>
            <person name="Liang C."/>
            <person name="Xu J."/>
            <person name="Wu Z."/>
            <person name="Yu X."/>
        </authorList>
    </citation>
    <scope>NUCLEOTIDE SEQUENCE</scope>
    <source>
        <strain>Henan</strain>
    </source>
</reference>
<gene>
    <name evidence="6" type="ORF">CLF_101325</name>
</gene>